<keyword evidence="10" id="KW-1185">Reference proteome</keyword>
<sequence>MGQADDEKREVPKKTLFVTVGSYKFDELIEFVDTYEFHDFLQNEGFSKMTMQIGEGTYVPKLIYKNKDNNRKSLKRVKYFRYKKSLSEYFKKAKLILCHAGAGTTIECLRMNKKILIVVNKKLMNNHQMEFAYFMQSFNYVDICENLRNLMEQIRKCLKKNTYATLPSPQTNELFLSDLRRCYE</sequence>
<evidence type="ECO:0000313" key="9">
    <source>
        <dbReference type="EMBL" id="GAW78973.1"/>
    </source>
</evidence>
<evidence type="ECO:0000256" key="7">
    <source>
        <dbReference type="ARBA" id="ARBA00022824"/>
    </source>
</evidence>
<dbReference type="InterPro" id="IPR007235">
    <property type="entry name" value="Glyco_trans_28_C"/>
</dbReference>
<proteinExistence type="inferred from homology"/>
<name>A0A1Y1JEV6_PLAGO</name>
<comment type="subcellular location">
    <subcellularLocation>
        <location evidence="1">Endoplasmic reticulum</location>
    </subcellularLocation>
</comment>
<dbReference type="EMBL" id="BDQF01000001">
    <property type="protein sequence ID" value="GAW78973.1"/>
    <property type="molecule type" value="Genomic_DNA"/>
</dbReference>
<accession>A0A1Y1JEV6</accession>
<dbReference type="GO" id="GO:0006488">
    <property type="term" value="P:dolichol-linked oligosaccharide biosynthetic process"/>
    <property type="evidence" value="ECO:0007669"/>
    <property type="project" value="InterPro"/>
</dbReference>
<dbReference type="SUPFAM" id="SSF53756">
    <property type="entry name" value="UDP-Glycosyltransferase/glycogen phosphorylase"/>
    <property type="match status" value="1"/>
</dbReference>
<keyword evidence="5" id="KW-0328">Glycosyltransferase</keyword>
<dbReference type="GO" id="GO:0004577">
    <property type="term" value="F:N-acetylglucosaminyldiphosphodolichol N-acetylglucosaminyltransferase activity"/>
    <property type="evidence" value="ECO:0007669"/>
    <property type="project" value="UniProtKB-EC"/>
</dbReference>
<comment type="caution">
    <text evidence="9">The sequence shown here is derived from an EMBL/GenBank/DDBJ whole genome shotgun (WGS) entry which is preliminary data.</text>
</comment>
<protein>
    <recommendedName>
        <fullName evidence="4">UDP-N-acetylglucosamine transferase subunit ALG13</fullName>
        <ecNumber evidence="3">2.4.1.141</ecNumber>
    </recommendedName>
</protein>
<evidence type="ECO:0000256" key="3">
    <source>
        <dbReference type="ARBA" id="ARBA00012614"/>
    </source>
</evidence>
<evidence type="ECO:0000256" key="5">
    <source>
        <dbReference type="ARBA" id="ARBA00022676"/>
    </source>
</evidence>
<keyword evidence="7" id="KW-0256">Endoplasmic reticulum</keyword>
<evidence type="ECO:0000256" key="4">
    <source>
        <dbReference type="ARBA" id="ARBA00017468"/>
    </source>
</evidence>
<feature type="domain" description="Glycosyl transferase family 28 C-terminal" evidence="8">
    <location>
        <begin position="15"/>
        <end position="168"/>
    </location>
</feature>
<dbReference type="OMA" id="YCKPSQL"/>
<dbReference type="AlphaFoldDB" id="A0A1Y1JEV6"/>
<dbReference type="GeneID" id="39745671"/>
<dbReference type="PANTHER" id="PTHR12867:SF6">
    <property type="entry name" value="N-ACETYLGLUCOSAMINYLDIPHOSPHODOLICHOL N-ACETYLGLUCOSAMINYLTRANSFERASE"/>
    <property type="match status" value="1"/>
</dbReference>
<dbReference type="PANTHER" id="PTHR12867">
    <property type="entry name" value="GLYCOSYL TRANSFERASE-RELATED"/>
    <property type="match status" value="1"/>
</dbReference>
<evidence type="ECO:0000256" key="6">
    <source>
        <dbReference type="ARBA" id="ARBA00022679"/>
    </source>
</evidence>
<dbReference type="InterPro" id="IPR039042">
    <property type="entry name" value="Alg13-like"/>
</dbReference>
<dbReference type="GO" id="GO:0005783">
    <property type="term" value="C:endoplasmic reticulum"/>
    <property type="evidence" value="ECO:0007669"/>
    <property type="project" value="UniProtKB-SubCell"/>
</dbReference>
<evidence type="ECO:0000256" key="2">
    <source>
        <dbReference type="ARBA" id="ARBA00006962"/>
    </source>
</evidence>
<gene>
    <name evidence="9" type="ORF">PGO_011210</name>
</gene>
<dbReference type="OrthoDB" id="20273at2759"/>
<dbReference type="RefSeq" id="XP_028541562.1">
    <property type="nucleotide sequence ID" value="XM_028685761.1"/>
</dbReference>
<evidence type="ECO:0000259" key="8">
    <source>
        <dbReference type="Pfam" id="PF04101"/>
    </source>
</evidence>
<dbReference type="Gene3D" id="3.40.50.2000">
    <property type="entry name" value="Glycogen Phosphorylase B"/>
    <property type="match status" value="1"/>
</dbReference>
<dbReference type="Pfam" id="PF04101">
    <property type="entry name" value="Glyco_tran_28_C"/>
    <property type="match status" value="1"/>
</dbReference>
<dbReference type="EC" id="2.4.1.141" evidence="3"/>
<comment type="similarity">
    <text evidence="2">Belongs to the glycosyltransferase 28 family.</text>
</comment>
<evidence type="ECO:0000256" key="1">
    <source>
        <dbReference type="ARBA" id="ARBA00004240"/>
    </source>
</evidence>
<reference evidence="10" key="1">
    <citation type="submission" date="2017-04" db="EMBL/GenBank/DDBJ databases">
        <title>Plasmodium gonderi genome.</title>
        <authorList>
            <person name="Arisue N."/>
            <person name="Honma H."/>
            <person name="Kawai S."/>
            <person name="Tougan T."/>
            <person name="Tanabe K."/>
            <person name="Horii T."/>
        </authorList>
    </citation>
    <scope>NUCLEOTIDE SEQUENCE [LARGE SCALE GENOMIC DNA]</scope>
    <source>
        <strain evidence="10">ATCC 30045</strain>
    </source>
</reference>
<keyword evidence="6 9" id="KW-0808">Transferase</keyword>
<dbReference type="Proteomes" id="UP000195521">
    <property type="component" value="Unassembled WGS sequence"/>
</dbReference>
<evidence type="ECO:0000313" key="10">
    <source>
        <dbReference type="Proteomes" id="UP000195521"/>
    </source>
</evidence>
<organism evidence="9 10">
    <name type="scientific">Plasmodium gonderi</name>
    <dbReference type="NCBI Taxonomy" id="77519"/>
    <lineage>
        <taxon>Eukaryota</taxon>
        <taxon>Sar</taxon>
        <taxon>Alveolata</taxon>
        <taxon>Apicomplexa</taxon>
        <taxon>Aconoidasida</taxon>
        <taxon>Haemosporida</taxon>
        <taxon>Plasmodiidae</taxon>
        <taxon>Plasmodium</taxon>
        <taxon>Plasmodium (Plasmodium)</taxon>
    </lineage>
</organism>